<dbReference type="AlphaFoldDB" id="A0A1F5PEE0"/>
<dbReference type="PANTHER" id="PTHR18964:SF149">
    <property type="entry name" value="BIFUNCTIONAL UDP-N-ACETYLGLUCOSAMINE 2-EPIMERASE_N-ACETYLMANNOSAMINE KINASE"/>
    <property type="match status" value="1"/>
</dbReference>
<comment type="similarity">
    <text evidence="1">Belongs to the ROK (NagC/XylR) family.</text>
</comment>
<reference evidence="2 3" key="1">
    <citation type="journal article" date="2016" name="Nat. Commun.">
        <title>Thousands of microbial genomes shed light on interconnected biogeochemical processes in an aquifer system.</title>
        <authorList>
            <person name="Anantharaman K."/>
            <person name="Brown C.T."/>
            <person name="Hug L.A."/>
            <person name="Sharon I."/>
            <person name="Castelle C.J."/>
            <person name="Probst A.J."/>
            <person name="Thomas B.C."/>
            <person name="Singh A."/>
            <person name="Wilkins M.J."/>
            <person name="Karaoz U."/>
            <person name="Brodie E.L."/>
            <person name="Williams K.H."/>
            <person name="Hubbard S.S."/>
            <person name="Banfield J.F."/>
        </authorList>
    </citation>
    <scope>NUCLEOTIDE SEQUENCE [LARGE SCALE GENOMIC DNA]</scope>
</reference>
<dbReference type="Proteomes" id="UP000178377">
    <property type="component" value="Unassembled WGS sequence"/>
</dbReference>
<organism evidence="2 3">
    <name type="scientific">Candidatus Doudnabacteria bacterium RIFCSPHIGHO2_01_FULL_50_11</name>
    <dbReference type="NCBI Taxonomy" id="1817828"/>
    <lineage>
        <taxon>Bacteria</taxon>
        <taxon>Candidatus Doudnaibacteriota</taxon>
    </lineage>
</organism>
<evidence type="ECO:0000313" key="3">
    <source>
        <dbReference type="Proteomes" id="UP000178377"/>
    </source>
</evidence>
<proteinExistence type="inferred from homology"/>
<name>A0A1F5PEE0_9BACT</name>
<dbReference type="Gene3D" id="3.30.420.40">
    <property type="match status" value="2"/>
</dbReference>
<dbReference type="InterPro" id="IPR043129">
    <property type="entry name" value="ATPase_NBD"/>
</dbReference>
<dbReference type="EMBL" id="MFEO01000035">
    <property type="protein sequence ID" value="OGE88235.1"/>
    <property type="molecule type" value="Genomic_DNA"/>
</dbReference>
<protein>
    <recommendedName>
        <fullName evidence="4">ROK family protein</fullName>
    </recommendedName>
</protein>
<accession>A0A1F5PEE0</accession>
<dbReference type="PANTHER" id="PTHR18964">
    <property type="entry name" value="ROK (REPRESSOR, ORF, KINASE) FAMILY"/>
    <property type="match status" value="1"/>
</dbReference>
<dbReference type="InterPro" id="IPR000600">
    <property type="entry name" value="ROK"/>
</dbReference>
<gene>
    <name evidence="2" type="ORF">A2722_01620</name>
</gene>
<evidence type="ECO:0008006" key="4">
    <source>
        <dbReference type="Google" id="ProtNLM"/>
    </source>
</evidence>
<comment type="caution">
    <text evidence="2">The sequence shown here is derived from an EMBL/GenBank/DDBJ whole genome shotgun (WGS) entry which is preliminary data.</text>
</comment>
<dbReference type="CDD" id="cd23763">
    <property type="entry name" value="ASKHA_ATPase_ROK"/>
    <property type="match status" value="1"/>
</dbReference>
<dbReference type="SUPFAM" id="SSF53067">
    <property type="entry name" value="Actin-like ATPase domain"/>
    <property type="match status" value="1"/>
</dbReference>
<dbReference type="STRING" id="1817828.A2722_01620"/>
<evidence type="ECO:0000313" key="2">
    <source>
        <dbReference type="EMBL" id="OGE88235.1"/>
    </source>
</evidence>
<evidence type="ECO:0000256" key="1">
    <source>
        <dbReference type="ARBA" id="ARBA00006479"/>
    </source>
</evidence>
<dbReference type="Pfam" id="PF00480">
    <property type="entry name" value="ROK"/>
    <property type="match status" value="1"/>
</dbReference>
<sequence length="200" mass="21888">MRARHLEGWSGKFLKKELQKIFHSPVYLENDTALVGLGEASHGAGRGKSIVAYVTVSTGVNGVRIVDGRIDRNAMGFEIGKQIISVLGPHSYIWEDFVSGTAIKKRTGLAPEKITDKQIWHDVERYLAYGLDNVIRYWSPELIVIGGGIATSGKISMAQIANHIKELIPFYPALPPLKRATLGDSAGLLGGIEYLKTHHG</sequence>